<sequence length="295" mass="34680">MQVSTIATELVLHFFSFMNLKTLIAAQGVCQEWRRLVPLADIHPDRRRLLHLFHNVVSDERFLLYEKLQISFVDRQAYIDQLLQQYPKVPDTFKLWILEWPSRIVIQGLSPFDSLQEAKYDSFNRRNGVNWIALNPPQILTLVYSPGADKGGFEVIPALLAFRSQSLTAWIIFDDRPELSGRVYTSYDYVDFVDTELADTTELGALHPDWIAYISFLWKKQAESWHPNGVDRGYRPPKPINTSRITYFGFRRLRDLPTPRWTRRHEPRSQEYMRPDWQRPFDLIRVLQIIPGSGD</sequence>
<proteinExistence type="predicted"/>
<dbReference type="OrthoDB" id="2788844at2759"/>
<accession>A0A0D2PTU2</accession>
<organism evidence="2 3">
    <name type="scientific">Hypholoma sublateritium (strain FD-334 SS-4)</name>
    <dbReference type="NCBI Taxonomy" id="945553"/>
    <lineage>
        <taxon>Eukaryota</taxon>
        <taxon>Fungi</taxon>
        <taxon>Dikarya</taxon>
        <taxon>Basidiomycota</taxon>
        <taxon>Agaricomycotina</taxon>
        <taxon>Agaricomycetes</taxon>
        <taxon>Agaricomycetidae</taxon>
        <taxon>Agaricales</taxon>
        <taxon>Agaricineae</taxon>
        <taxon>Strophariaceae</taxon>
        <taxon>Hypholoma</taxon>
    </lineage>
</organism>
<evidence type="ECO:0000313" key="3">
    <source>
        <dbReference type="Proteomes" id="UP000054270"/>
    </source>
</evidence>
<gene>
    <name evidence="2" type="ORF">HYPSUDRAFT_40196</name>
</gene>
<dbReference type="EMBL" id="KN817545">
    <property type="protein sequence ID" value="KJA23075.1"/>
    <property type="molecule type" value="Genomic_DNA"/>
</dbReference>
<dbReference type="Proteomes" id="UP000054270">
    <property type="component" value="Unassembled WGS sequence"/>
</dbReference>
<feature type="chain" id="PRO_5002260976" description="F-box domain-containing protein" evidence="1">
    <location>
        <begin position="27"/>
        <end position="295"/>
    </location>
</feature>
<feature type="signal peptide" evidence="1">
    <location>
        <begin position="1"/>
        <end position="26"/>
    </location>
</feature>
<dbReference type="CDD" id="cd09917">
    <property type="entry name" value="F-box_SF"/>
    <property type="match status" value="1"/>
</dbReference>
<evidence type="ECO:0000256" key="1">
    <source>
        <dbReference type="SAM" id="SignalP"/>
    </source>
</evidence>
<dbReference type="OMA" id="NTKHHER"/>
<name>A0A0D2PTU2_HYPSF</name>
<dbReference type="AlphaFoldDB" id="A0A0D2PTU2"/>
<evidence type="ECO:0000313" key="2">
    <source>
        <dbReference type="EMBL" id="KJA23075.1"/>
    </source>
</evidence>
<protein>
    <recommendedName>
        <fullName evidence="4">F-box domain-containing protein</fullName>
    </recommendedName>
</protein>
<dbReference type="Gene3D" id="1.20.1280.50">
    <property type="match status" value="1"/>
</dbReference>
<keyword evidence="3" id="KW-1185">Reference proteome</keyword>
<dbReference type="SUPFAM" id="SSF81383">
    <property type="entry name" value="F-box domain"/>
    <property type="match status" value="1"/>
</dbReference>
<reference evidence="3" key="1">
    <citation type="submission" date="2014-04" db="EMBL/GenBank/DDBJ databases">
        <title>Evolutionary Origins and Diversification of the Mycorrhizal Mutualists.</title>
        <authorList>
            <consortium name="DOE Joint Genome Institute"/>
            <consortium name="Mycorrhizal Genomics Consortium"/>
            <person name="Kohler A."/>
            <person name="Kuo A."/>
            <person name="Nagy L.G."/>
            <person name="Floudas D."/>
            <person name="Copeland A."/>
            <person name="Barry K.W."/>
            <person name="Cichocki N."/>
            <person name="Veneault-Fourrey C."/>
            <person name="LaButti K."/>
            <person name="Lindquist E.A."/>
            <person name="Lipzen A."/>
            <person name="Lundell T."/>
            <person name="Morin E."/>
            <person name="Murat C."/>
            <person name="Riley R."/>
            <person name="Ohm R."/>
            <person name="Sun H."/>
            <person name="Tunlid A."/>
            <person name="Henrissat B."/>
            <person name="Grigoriev I.V."/>
            <person name="Hibbett D.S."/>
            <person name="Martin F."/>
        </authorList>
    </citation>
    <scope>NUCLEOTIDE SEQUENCE [LARGE SCALE GENOMIC DNA]</scope>
    <source>
        <strain evidence="3">FD-334 SS-4</strain>
    </source>
</reference>
<keyword evidence="1" id="KW-0732">Signal</keyword>
<evidence type="ECO:0008006" key="4">
    <source>
        <dbReference type="Google" id="ProtNLM"/>
    </source>
</evidence>
<dbReference type="InterPro" id="IPR036047">
    <property type="entry name" value="F-box-like_dom_sf"/>
</dbReference>